<evidence type="ECO:0000256" key="1">
    <source>
        <dbReference type="ARBA" id="ARBA00004651"/>
    </source>
</evidence>
<organism evidence="7 8">
    <name type="scientific">Mumia flava</name>
    <dbReference type="NCBI Taxonomy" id="1348852"/>
    <lineage>
        <taxon>Bacteria</taxon>
        <taxon>Bacillati</taxon>
        <taxon>Actinomycetota</taxon>
        <taxon>Actinomycetes</taxon>
        <taxon>Propionibacteriales</taxon>
        <taxon>Nocardioidaceae</taxon>
        <taxon>Mumia</taxon>
    </lineage>
</organism>
<evidence type="ECO:0000256" key="5">
    <source>
        <dbReference type="SAM" id="Phobius"/>
    </source>
</evidence>
<evidence type="ECO:0000256" key="2">
    <source>
        <dbReference type="ARBA" id="ARBA00022692"/>
    </source>
</evidence>
<dbReference type="InterPro" id="IPR051788">
    <property type="entry name" value="MFS_Transporter"/>
</dbReference>
<dbReference type="OrthoDB" id="151222at2"/>
<dbReference type="RefSeq" id="WP_039341759.1">
    <property type="nucleotide sequence ID" value="NZ_PGEZ01000001.1"/>
</dbReference>
<feature type="transmembrane region" description="Helical" evidence="5">
    <location>
        <begin position="169"/>
        <end position="186"/>
    </location>
</feature>
<feature type="transmembrane region" description="Helical" evidence="5">
    <location>
        <begin position="20"/>
        <end position="39"/>
    </location>
</feature>
<feature type="transmembrane region" description="Helical" evidence="5">
    <location>
        <begin position="345"/>
        <end position="365"/>
    </location>
</feature>
<dbReference type="AlphaFoldDB" id="A0A0B2BNG7"/>
<keyword evidence="8" id="KW-1185">Reference proteome</keyword>
<name>A0A0B2BNG7_9ACTN</name>
<feature type="domain" description="Major facilitator superfamily (MFS) profile" evidence="6">
    <location>
        <begin position="15"/>
        <end position="395"/>
    </location>
</feature>
<feature type="transmembrane region" description="Helical" evidence="5">
    <location>
        <begin position="144"/>
        <end position="163"/>
    </location>
</feature>
<evidence type="ECO:0000259" key="6">
    <source>
        <dbReference type="PROSITE" id="PS50850"/>
    </source>
</evidence>
<dbReference type="InterPro" id="IPR036259">
    <property type="entry name" value="MFS_trans_sf"/>
</dbReference>
<dbReference type="PANTHER" id="PTHR23514:SF13">
    <property type="entry name" value="INNER MEMBRANE PROTEIN YBJJ"/>
    <property type="match status" value="1"/>
</dbReference>
<dbReference type="PANTHER" id="PTHR23514">
    <property type="entry name" value="BYPASS OF STOP CODON PROTEIN 6"/>
    <property type="match status" value="1"/>
</dbReference>
<dbReference type="Proteomes" id="UP000230842">
    <property type="component" value="Unassembled WGS sequence"/>
</dbReference>
<evidence type="ECO:0000313" key="7">
    <source>
        <dbReference type="EMBL" id="PJJ57300.1"/>
    </source>
</evidence>
<evidence type="ECO:0000313" key="8">
    <source>
        <dbReference type="Proteomes" id="UP000230842"/>
    </source>
</evidence>
<evidence type="ECO:0000256" key="3">
    <source>
        <dbReference type="ARBA" id="ARBA00022989"/>
    </source>
</evidence>
<dbReference type="CDD" id="cd17393">
    <property type="entry name" value="MFS_MosC_like"/>
    <property type="match status" value="1"/>
</dbReference>
<feature type="transmembrane region" description="Helical" evidence="5">
    <location>
        <begin position="51"/>
        <end position="68"/>
    </location>
</feature>
<evidence type="ECO:0000256" key="4">
    <source>
        <dbReference type="ARBA" id="ARBA00023136"/>
    </source>
</evidence>
<feature type="transmembrane region" description="Helical" evidence="5">
    <location>
        <begin position="218"/>
        <end position="243"/>
    </location>
</feature>
<dbReference type="InterPro" id="IPR011701">
    <property type="entry name" value="MFS"/>
</dbReference>
<feature type="transmembrane region" description="Helical" evidence="5">
    <location>
        <begin position="80"/>
        <end position="99"/>
    </location>
</feature>
<accession>A0A0B2BNG7</accession>
<feature type="transmembrane region" description="Helical" evidence="5">
    <location>
        <begin position="306"/>
        <end position="333"/>
    </location>
</feature>
<dbReference type="Gene3D" id="1.20.1250.20">
    <property type="entry name" value="MFS general substrate transporter like domains"/>
    <property type="match status" value="2"/>
</dbReference>
<dbReference type="InterPro" id="IPR020846">
    <property type="entry name" value="MFS_dom"/>
</dbReference>
<dbReference type="EMBL" id="PGEZ01000001">
    <property type="protein sequence ID" value="PJJ57300.1"/>
    <property type="molecule type" value="Genomic_DNA"/>
</dbReference>
<protein>
    <submittedName>
        <fullName evidence="7">Sugar phosphate permease</fullName>
    </submittedName>
</protein>
<keyword evidence="3 5" id="KW-1133">Transmembrane helix</keyword>
<sequence>MSNSVQAPSAALRRARVATACGFFLQALILVTILSRLPAFEDERGVTEGDITILLLLTSVLAGVGSVVAERIALARSSGFALRLAMLTISVMVIVVGLVESVGAMYVVFALYGIGVGAVDASMNMQGVTVQKLYGRSIMTSFHGVWSIGAIVAAGYAGLTVLLDLTLRPTLILVGVLGIVLTLAVGRRFVTAAGLEHGAEVAADPEHVPHLRVPWQPILALGLVIVVFYLADTSVMSWSTLYLHDALDAAEAIAPFGYAAYQAGAVVSRLTGDLFVRRYGAVAVVRAGTLIGFVALLGVVAAPSTWFVIVAFGVMGLGLPVIVPLAFAAAGTLPDSDADVAIARLNIFNYVGNIVGAALIGAIATGDGLRWIFVVPLVLVPLILLVARAFAPRETASRAAPRGA</sequence>
<dbReference type="SUPFAM" id="SSF103473">
    <property type="entry name" value="MFS general substrate transporter"/>
    <property type="match status" value="1"/>
</dbReference>
<feature type="transmembrane region" description="Helical" evidence="5">
    <location>
        <begin position="105"/>
        <end position="123"/>
    </location>
</feature>
<feature type="transmembrane region" description="Helical" evidence="5">
    <location>
        <begin position="279"/>
        <end position="300"/>
    </location>
</feature>
<dbReference type="PROSITE" id="PS50850">
    <property type="entry name" value="MFS"/>
    <property type="match status" value="1"/>
</dbReference>
<keyword evidence="2 5" id="KW-0812">Transmembrane</keyword>
<gene>
    <name evidence="7" type="ORF">CLV56_1527</name>
</gene>
<comment type="caution">
    <text evidence="7">The sequence shown here is derived from an EMBL/GenBank/DDBJ whole genome shotgun (WGS) entry which is preliminary data.</text>
</comment>
<comment type="subcellular location">
    <subcellularLocation>
        <location evidence="1">Cell membrane</location>
        <topology evidence="1">Multi-pass membrane protein</topology>
    </subcellularLocation>
</comment>
<reference evidence="7 8" key="1">
    <citation type="submission" date="2017-11" db="EMBL/GenBank/DDBJ databases">
        <title>Genomic Encyclopedia of Archaeal and Bacterial Type Strains, Phase II (KMG-II): From Individual Species to Whole Genera.</title>
        <authorList>
            <person name="Goeker M."/>
        </authorList>
    </citation>
    <scope>NUCLEOTIDE SEQUENCE [LARGE SCALE GENOMIC DNA]</scope>
    <source>
        <strain evidence="7 8">DSM 27763</strain>
    </source>
</reference>
<dbReference type="GO" id="GO:0005886">
    <property type="term" value="C:plasma membrane"/>
    <property type="evidence" value="ECO:0007669"/>
    <property type="project" value="UniProtKB-SubCell"/>
</dbReference>
<dbReference type="GO" id="GO:0022857">
    <property type="term" value="F:transmembrane transporter activity"/>
    <property type="evidence" value="ECO:0007669"/>
    <property type="project" value="InterPro"/>
</dbReference>
<feature type="transmembrane region" description="Helical" evidence="5">
    <location>
        <begin position="371"/>
        <end position="391"/>
    </location>
</feature>
<dbReference type="Pfam" id="PF07690">
    <property type="entry name" value="MFS_1"/>
    <property type="match status" value="1"/>
</dbReference>
<keyword evidence="4 5" id="KW-0472">Membrane</keyword>
<proteinExistence type="predicted"/>